<evidence type="ECO:0000313" key="3">
    <source>
        <dbReference type="Proteomes" id="UP000291072"/>
    </source>
</evidence>
<evidence type="ECO:0008006" key="4">
    <source>
        <dbReference type="Google" id="ProtNLM"/>
    </source>
</evidence>
<feature type="compositionally biased region" description="Basic residues" evidence="1">
    <location>
        <begin position="66"/>
        <end position="85"/>
    </location>
</feature>
<feature type="compositionally biased region" description="Basic and acidic residues" evidence="1">
    <location>
        <begin position="46"/>
        <end position="59"/>
    </location>
</feature>
<dbReference type="OrthoDB" id="403872at2"/>
<gene>
    <name evidence="2" type="ORF">C4B25_01275</name>
</gene>
<dbReference type="PROSITE" id="PS51257">
    <property type="entry name" value="PROKAR_LIPOPROTEIN"/>
    <property type="match status" value="1"/>
</dbReference>
<comment type="caution">
    <text evidence="2">The sequence shown here is derived from an EMBL/GenBank/DDBJ whole genome shotgun (WGS) entry which is preliminary data.</text>
</comment>
<dbReference type="AlphaFoldDB" id="A0A4R0XM40"/>
<reference evidence="2 3" key="1">
    <citation type="submission" date="2018-02" db="EMBL/GenBank/DDBJ databases">
        <title>Mycoplasma marinum and Mycoplasma todarodis sp. nov., moderately halophilic and psychrotolerant mycoplasmas isolated from cephalopods.</title>
        <authorList>
            <person name="Viver T."/>
        </authorList>
    </citation>
    <scope>NUCLEOTIDE SEQUENCE [LARGE SCALE GENOMIC DNA]</scope>
    <source>
        <strain evidence="2 3">5H</strain>
    </source>
</reference>
<keyword evidence="3" id="KW-1185">Reference proteome</keyword>
<dbReference type="EMBL" id="PSZP01000005">
    <property type="protein sequence ID" value="TCG11594.1"/>
    <property type="molecule type" value="Genomic_DNA"/>
</dbReference>
<accession>A0A4R0XM40</accession>
<protein>
    <recommendedName>
        <fullName evidence="4">Lipoprotein</fullName>
    </recommendedName>
</protein>
<dbReference type="RefSeq" id="WP_131613256.1">
    <property type="nucleotide sequence ID" value="NZ_PSZP01000005.1"/>
</dbReference>
<feature type="region of interest" description="Disordered" evidence="1">
    <location>
        <begin position="31"/>
        <end position="92"/>
    </location>
</feature>
<sequence>MIKKKIGMSLVTVAALATPIATIISCGKTNEKGVAHPKKNKQINNKGDHQIGGKEEPEKVTPTPKKQSKPTAKKQSKPTLKKQPKQKTNLTKVPVTQLVNYQMFMQSWKTATNNMNVENDKTFNYFMMTHIWYGTSVDLLLHTQDKGFKIDKFKSDEFLKEREEKNQKIINEGKDVLIDDEGKTITIKANEFKEFQKYYNYVITYEWIAKMKKELSDPYYKKTLLTNGPLEGMEKLSELINEQGKKINSIKEVKKFLQQDKRLNHFSLEVSFKEETTEKAEGLYLTREFYNGRLGKGHIGKDVKWTPLDSSKNIMELGKHTGWAGTQQQTMQFGDGDSFVVKYNEDDSDGIKPADFLKNLWFYDTGVVAKYHPKVVEWNKEILGLNMMQKKIDGEVPKLTMIPNDSKNTDEGYMPAWIDTDDNSLVSYSFHGTPAFKIQQALYKASKWMRKETFEKIAKYYGYKAKTNDEGVYEEDSTIIANNAKAPKASKIDFAKRRKFFPKFNKSGFWTYERISKRLFKVTFHNSGDVAMVAALWKFGTVDHKKDVTYGPFALGSQNTWARYENRHAYPWRYDIVARKEVFFK</sequence>
<evidence type="ECO:0000256" key="1">
    <source>
        <dbReference type="SAM" id="MobiDB-lite"/>
    </source>
</evidence>
<evidence type="ECO:0000313" key="2">
    <source>
        <dbReference type="EMBL" id="TCG11594.1"/>
    </source>
</evidence>
<name>A0A4R0XM40_9MOLU</name>
<dbReference type="Proteomes" id="UP000291072">
    <property type="component" value="Unassembled WGS sequence"/>
</dbReference>
<proteinExistence type="predicted"/>
<organism evidence="2 3">
    <name type="scientific">Mycoplasma todarodis</name>
    <dbReference type="NCBI Taxonomy" id="1937191"/>
    <lineage>
        <taxon>Bacteria</taxon>
        <taxon>Bacillati</taxon>
        <taxon>Mycoplasmatota</taxon>
        <taxon>Mollicutes</taxon>
        <taxon>Mycoplasmataceae</taxon>
        <taxon>Mycoplasma</taxon>
    </lineage>
</organism>